<feature type="region of interest" description="Disordered" evidence="1">
    <location>
        <begin position="109"/>
        <end position="132"/>
    </location>
</feature>
<keyword evidence="4" id="KW-1185">Reference proteome</keyword>
<dbReference type="Pfam" id="PF00686">
    <property type="entry name" value="CBM_20"/>
    <property type="match status" value="1"/>
</dbReference>
<dbReference type="EMBL" id="JAPWTJ010000076">
    <property type="protein sequence ID" value="KAJ8983422.1"/>
    <property type="molecule type" value="Genomic_DNA"/>
</dbReference>
<dbReference type="InterPro" id="IPR002044">
    <property type="entry name" value="CBM20"/>
</dbReference>
<dbReference type="SUPFAM" id="SSF49452">
    <property type="entry name" value="Starch-binding domain-like"/>
    <property type="match status" value="1"/>
</dbReference>
<accession>A0ABQ9K1H6</accession>
<dbReference type="InterPro" id="IPR013784">
    <property type="entry name" value="Carb-bd-like_fold"/>
</dbReference>
<proteinExistence type="predicted"/>
<dbReference type="Gene3D" id="2.60.40.10">
    <property type="entry name" value="Immunoglobulins"/>
    <property type="match status" value="1"/>
</dbReference>
<comment type="caution">
    <text evidence="3">The sequence shown here is derived from an EMBL/GenBank/DDBJ whole genome shotgun (WGS) entry which is preliminary data.</text>
</comment>
<sequence>MQCWFFLEDPDNAAIRAGKGDASVSGASADSIEYPPRKWLFRVRGPEVRREETVCVIGDLPELGTWQPEKCIPLEREDDSDIWSGVIEIPEKLRAHFSWETNLQPRLIDANGTSPTYKDEPHEYGCFDNQNE</sequence>
<evidence type="ECO:0000259" key="2">
    <source>
        <dbReference type="SMART" id="SM01065"/>
    </source>
</evidence>
<protein>
    <recommendedName>
        <fullName evidence="2">CBM20 domain-containing protein</fullName>
    </recommendedName>
</protein>
<dbReference type="Proteomes" id="UP001162164">
    <property type="component" value="Unassembled WGS sequence"/>
</dbReference>
<organism evidence="3 4">
    <name type="scientific">Molorchus minor</name>
    <dbReference type="NCBI Taxonomy" id="1323400"/>
    <lineage>
        <taxon>Eukaryota</taxon>
        <taxon>Metazoa</taxon>
        <taxon>Ecdysozoa</taxon>
        <taxon>Arthropoda</taxon>
        <taxon>Hexapoda</taxon>
        <taxon>Insecta</taxon>
        <taxon>Pterygota</taxon>
        <taxon>Neoptera</taxon>
        <taxon>Endopterygota</taxon>
        <taxon>Coleoptera</taxon>
        <taxon>Polyphaga</taxon>
        <taxon>Cucujiformia</taxon>
        <taxon>Chrysomeloidea</taxon>
        <taxon>Cerambycidae</taxon>
        <taxon>Lamiinae</taxon>
        <taxon>Monochamini</taxon>
        <taxon>Molorchus</taxon>
    </lineage>
</organism>
<evidence type="ECO:0000313" key="4">
    <source>
        <dbReference type="Proteomes" id="UP001162164"/>
    </source>
</evidence>
<feature type="domain" description="CBM20" evidence="2">
    <location>
        <begin position="40"/>
        <end position="119"/>
    </location>
</feature>
<dbReference type="InterPro" id="IPR013783">
    <property type="entry name" value="Ig-like_fold"/>
</dbReference>
<name>A0ABQ9K1H6_9CUCU</name>
<dbReference type="SMART" id="SM01065">
    <property type="entry name" value="CBM_2"/>
    <property type="match status" value="1"/>
</dbReference>
<gene>
    <name evidence="3" type="ORF">NQ317_005887</name>
</gene>
<evidence type="ECO:0000313" key="3">
    <source>
        <dbReference type="EMBL" id="KAJ8983422.1"/>
    </source>
</evidence>
<evidence type="ECO:0000256" key="1">
    <source>
        <dbReference type="SAM" id="MobiDB-lite"/>
    </source>
</evidence>
<reference evidence="3" key="1">
    <citation type="journal article" date="2023" name="Insect Mol. Biol.">
        <title>Genome sequencing provides insights into the evolution of gene families encoding plant cell wall-degrading enzymes in longhorned beetles.</title>
        <authorList>
            <person name="Shin N.R."/>
            <person name="Okamura Y."/>
            <person name="Kirsch R."/>
            <person name="Pauchet Y."/>
        </authorList>
    </citation>
    <scope>NUCLEOTIDE SEQUENCE</scope>
    <source>
        <strain evidence="3">MMC_N1</strain>
    </source>
</reference>